<accession>A0AAE1WPU7</accession>
<dbReference type="EMBL" id="JACGWL010000008">
    <property type="protein sequence ID" value="KAK4397216.1"/>
    <property type="molecule type" value="Genomic_DNA"/>
</dbReference>
<organism evidence="2 3">
    <name type="scientific">Sesamum angolense</name>
    <dbReference type="NCBI Taxonomy" id="2727404"/>
    <lineage>
        <taxon>Eukaryota</taxon>
        <taxon>Viridiplantae</taxon>
        <taxon>Streptophyta</taxon>
        <taxon>Embryophyta</taxon>
        <taxon>Tracheophyta</taxon>
        <taxon>Spermatophyta</taxon>
        <taxon>Magnoliopsida</taxon>
        <taxon>eudicotyledons</taxon>
        <taxon>Gunneridae</taxon>
        <taxon>Pentapetalae</taxon>
        <taxon>asterids</taxon>
        <taxon>lamiids</taxon>
        <taxon>Lamiales</taxon>
        <taxon>Pedaliaceae</taxon>
        <taxon>Sesamum</taxon>
    </lineage>
</organism>
<evidence type="ECO:0000313" key="2">
    <source>
        <dbReference type="EMBL" id="KAK4397216.1"/>
    </source>
</evidence>
<dbReference type="SMART" id="SM00100">
    <property type="entry name" value="cNMP"/>
    <property type="match status" value="1"/>
</dbReference>
<dbReference type="Proteomes" id="UP001289374">
    <property type="component" value="Unassembled WGS sequence"/>
</dbReference>
<proteinExistence type="predicted"/>
<protein>
    <recommendedName>
        <fullName evidence="1">Cyclic nucleotide-binding domain-containing protein</fullName>
    </recommendedName>
</protein>
<evidence type="ECO:0000259" key="1">
    <source>
        <dbReference type="PROSITE" id="PS50042"/>
    </source>
</evidence>
<reference evidence="2" key="2">
    <citation type="journal article" date="2024" name="Plant">
        <title>Genomic evolution and insights into agronomic trait innovations of Sesamum species.</title>
        <authorList>
            <person name="Miao H."/>
            <person name="Wang L."/>
            <person name="Qu L."/>
            <person name="Liu H."/>
            <person name="Sun Y."/>
            <person name="Le M."/>
            <person name="Wang Q."/>
            <person name="Wei S."/>
            <person name="Zheng Y."/>
            <person name="Lin W."/>
            <person name="Duan Y."/>
            <person name="Cao H."/>
            <person name="Xiong S."/>
            <person name="Wang X."/>
            <person name="Wei L."/>
            <person name="Li C."/>
            <person name="Ma Q."/>
            <person name="Ju M."/>
            <person name="Zhao R."/>
            <person name="Li G."/>
            <person name="Mu C."/>
            <person name="Tian Q."/>
            <person name="Mei H."/>
            <person name="Zhang T."/>
            <person name="Gao T."/>
            <person name="Zhang H."/>
        </authorList>
    </citation>
    <scope>NUCLEOTIDE SEQUENCE</scope>
    <source>
        <strain evidence="2">K16</strain>
    </source>
</reference>
<dbReference type="Gene3D" id="2.60.120.10">
    <property type="entry name" value="Jelly Rolls"/>
    <property type="match status" value="1"/>
</dbReference>
<dbReference type="PROSITE" id="PS00888">
    <property type="entry name" value="CNMP_BINDING_1"/>
    <property type="match status" value="1"/>
</dbReference>
<name>A0AAE1WPU7_9LAMI</name>
<keyword evidence="3" id="KW-1185">Reference proteome</keyword>
<dbReference type="SUPFAM" id="SSF51206">
    <property type="entry name" value="cAMP-binding domain-like"/>
    <property type="match status" value="1"/>
</dbReference>
<dbReference type="InterPro" id="IPR000595">
    <property type="entry name" value="cNMP-bd_dom"/>
</dbReference>
<dbReference type="InterPro" id="IPR018488">
    <property type="entry name" value="cNMP-bd_CS"/>
</dbReference>
<feature type="domain" description="Cyclic nucleotide-binding" evidence="1">
    <location>
        <begin position="15"/>
        <end position="62"/>
    </location>
</feature>
<dbReference type="AlphaFoldDB" id="A0AAE1WPU7"/>
<reference evidence="2" key="1">
    <citation type="submission" date="2020-06" db="EMBL/GenBank/DDBJ databases">
        <authorList>
            <person name="Li T."/>
            <person name="Hu X."/>
            <person name="Zhang T."/>
            <person name="Song X."/>
            <person name="Zhang H."/>
            <person name="Dai N."/>
            <person name="Sheng W."/>
            <person name="Hou X."/>
            <person name="Wei L."/>
        </authorList>
    </citation>
    <scope>NUCLEOTIDE SEQUENCE</scope>
    <source>
        <strain evidence="2">K16</strain>
        <tissue evidence="2">Leaf</tissue>
    </source>
</reference>
<sequence length="198" mass="21992">MNSESVIEFLGCVPLLQRLPSSSLKKISQLVSVKRYDQGDYIVREGEAADGIYFIWEGEAEVCGSFHPDDKNRPEFHLKQFDCFGHGMVSSSQPADVLALSKVTCLVLPNEHTKLLKPKSIWSADETQEKLPLVERILHLDPVDVCTQTIHLLLRIVVDGVLRRAPSAPILYHGASLANRESMAHHCSGAEARYGAPF</sequence>
<evidence type="ECO:0000313" key="3">
    <source>
        <dbReference type="Proteomes" id="UP001289374"/>
    </source>
</evidence>
<dbReference type="PROSITE" id="PS50042">
    <property type="entry name" value="CNMP_BINDING_3"/>
    <property type="match status" value="1"/>
</dbReference>
<dbReference type="CDD" id="cd00038">
    <property type="entry name" value="CAP_ED"/>
    <property type="match status" value="1"/>
</dbReference>
<dbReference type="InterPro" id="IPR018490">
    <property type="entry name" value="cNMP-bd_dom_sf"/>
</dbReference>
<dbReference type="FunFam" id="2.60.120.10:FF:000109">
    <property type="entry name" value="Acyl-CoA thioesterase II"/>
    <property type="match status" value="1"/>
</dbReference>
<comment type="caution">
    <text evidence="2">The sequence shown here is derived from an EMBL/GenBank/DDBJ whole genome shotgun (WGS) entry which is preliminary data.</text>
</comment>
<dbReference type="Pfam" id="PF00027">
    <property type="entry name" value="cNMP_binding"/>
    <property type="match status" value="1"/>
</dbReference>
<dbReference type="InterPro" id="IPR014710">
    <property type="entry name" value="RmlC-like_jellyroll"/>
</dbReference>
<gene>
    <name evidence="2" type="ORF">Sango_1558200</name>
</gene>